<dbReference type="FunFam" id="2.40.10.10:FF:000158">
    <property type="entry name" value="Thrombin-like enzyme saxthrombin"/>
    <property type="match status" value="1"/>
</dbReference>
<dbReference type="AlphaFoldDB" id="A0A2I7YS34"/>
<evidence type="ECO:0000256" key="3">
    <source>
        <dbReference type="ARBA" id="ARBA00011245"/>
    </source>
</evidence>
<feature type="domain" description="Peptidase S1" evidence="7">
    <location>
        <begin position="25"/>
        <end position="253"/>
    </location>
</feature>
<sequence>MVLIRVLANLLILQLSYAQKSSELVIGGDECNINEHHFLVALYEYWSQNFLCGGTLINEEWVLTAKHCDRTHILIYVGVHDRSVQFDKEQRRFPKEKYFFDCSNNFTKWDKDIMLIRLNKPVSYSEHIAPLSLPSSPPIVGSVCRVMGWGQTTSPQETLPDVPHCANINLLDYEVCRTAHPQFRLPATSRILCAGVLEGGIDTCHRDSGGPLICNGQFQGIVSWGDGSCAQPDKPALYSKVFDHLDWIQSIIAGSETVNCPP</sequence>
<evidence type="ECO:0000256" key="5">
    <source>
        <dbReference type="ARBA" id="ARBA00023157"/>
    </source>
</evidence>
<evidence type="ECO:0000256" key="6">
    <source>
        <dbReference type="SAM" id="SignalP"/>
    </source>
</evidence>
<dbReference type="PANTHER" id="PTHR24271">
    <property type="entry name" value="KALLIKREIN-RELATED"/>
    <property type="match status" value="1"/>
</dbReference>
<dbReference type="Pfam" id="PF00089">
    <property type="entry name" value="Trypsin"/>
    <property type="match status" value="1"/>
</dbReference>
<organism evidence="8">
    <name type="scientific">Crotalus atrox</name>
    <name type="common">Western diamondback rattlesnake</name>
    <dbReference type="NCBI Taxonomy" id="8730"/>
    <lineage>
        <taxon>Eukaryota</taxon>
        <taxon>Metazoa</taxon>
        <taxon>Chordata</taxon>
        <taxon>Craniata</taxon>
        <taxon>Vertebrata</taxon>
        <taxon>Euteleostomi</taxon>
        <taxon>Lepidosauria</taxon>
        <taxon>Squamata</taxon>
        <taxon>Bifurcata</taxon>
        <taxon>Unidentata</taxon>
        <taxon>Episquamata</taxon>
        <taxon>Toxicofera</taxon>
        <taxon>Serpentes</taxon>
        <taxon>Colubroidea</taxon>
        <taxon>Viperidae</taxon>
        <taxon>Crotalinae</taxon>
        <taxon>Crotalus</taxon>
    </lineage>
</organism>
<dbReference type="InterPro" id="IPR043504">
    <property type="entry name" value="Peptidase_S1_PA_chymotrypsin"/>
</dbReference>
<dbReference type="SUPFAM" id="SSF50494">
    <property type="entry name" value="Trypsin-like serine proteases"/>
    <property type="match status" value="1"/>
</dbReference>
<dbReference type="EMBL" id="MF974454">
    <property type="protein sequence ID" value="AUS82488.1"/>
    <property type="molecule type" value="mRNA"/>
</dbReference>
<keyword evidence="8" id="KW-0378">Hydrolase</keyword>
<dbReference type="InterPro" id="IPR001254">
    <property type="entry name" value="Trypsin_dom"/>
</dbReference>
<dbReference type="PRINTS" id="PR00722">
    <property type="entry name" value="CHYMOTRYPSIN"/>
</dbReference>
<dbReference type="PROSITE" id="PS50240">
    <property type="entry name" value="TRYPSIN_DOM"/>
    <property type="match status" value="1"/>
</dbReference>
<keyword evidence="6" id="KW-0732">Signal</keyword>
<evidence type="ECO:0000259" key="7">
    <source>
        <dbReference type="PROSITE" id="PS50240"/>
    </source>
</evidence>
<keyword evidence="4" id="KW-0964">Secreted</keyword>
<protein>
    <submittedName>
        <fullName evidence="8">Serine endopeptidase</fullName>
        <ecNumber evidence="8">3.4.21.-</ecNumber>
    </submittedName>
</protein>
<evidence type="ECO:0000313" key="8">
    <source>
        <dbReference type="EMBL" id="AUS82488.1"/>
    </source>
</evidence>
<dbReference type="EC" id="3.4.21.-" evidence="8"/>
<keyword evidence="5" id="KW-1015">Disulfide bond</keyword>
<dbReference type="SMART" id="SM00020">
    <property type="entry name" value="Tryp_SPc"/>
    <property type="match status" value="1"/>
</dbReference>
<dbReference type="GO" id="GO:0004252">
    <property type="term" value="F:serine-type endopeptidase activity"/>
    <property type="evidence" value="ECO:0007669"/>
    <property type="project" value="InterPro"/>
</dbReference>
<comment type="subcellular location">
    <subcellularLocation>
        <location evidence="1">Secreted</location>
    </subcellularLocation>
</comment>
<evidence type="ECO:0000256" key="1">
    <source>
        <dbReference type="ARBA" id="ARBA00004613"/>
    </source>
</evidence>
<comment type="subunit">
    <text evidence="3">Monomer.</text>
</comment>
<dbReference type="GO" id="GO:0006508">
    <property type="term" value="P:proteolysis"/>
    <property type="evidence" value="ECO:0007669"/>
    <property type="project" value="InterPro"/>
</dbReference>
<feature type="signal peptide" evidence="6">
    <location>
        <begin position="1"/>
        <end position="18"/>
    </location>
</feature>
<dbReference type="GO" id="GO:0030141">
    <property type="term" value="C:secretory granule"/>
    <property type="evidence" value="ECO:0007669"/>
    <property type="project" value="TreeGrafter"/>
</dbReference>
<name>A0A2I7YS34_CROAT</name>
<reference evidence="8" key="1">
    <citation type="journal article" date="2018" name="Mol. Biol. Evol.">
        <title>A single mutation unlocks cascading exaptations in the origin of a potent pitviper neurotoxin.</title>
        <authorList>
            <person name="Whittington A.C."/>
            <person name="Mason A.J."/>
            <person name="Rokyta D.R."/>
        </authorList>
    </citation>
    <scope>NUCLEOTIDE SEQUENCE</scope>
    <source>
        <tissue evidence="8">Venom gland</tissue>
    </source>
</reference>
<dbReference type="Gene3D" id="2.40.10.10">
    <property type="entry name" value="Trypsin-like serine proteases"/>
    <property type="match status" value="2"/>
</dbReference>
<dbReference type="InterPro" id="IPR001314">
    <property type="entry name" value="Peptidase_S1A"/>
</dbReference>
<comment type="similarity">
    <text evidence="2">Belongs to the peptidase S1 family. Snake venom subfamily.</text>
</comment>
<accession>A0A2I7YS34</accession>
<evidence type="ECO:0000256" key="2">
    <source>
        <dbReference type="ARBA" id="ARBA00009228"/>
    </source>
</evidence>
<feature type="chain" id="PRO_5014319046" evidence="6">
    <location>
        <begin position="19"/>
        <end position="262"/>
    </location>
</feature>
<evidence type="ECO:0000256" key="4">
    <source>
        <dbReference type="ARBA" id="ARBA00022525"/>
    </source>
</evidence>
<dbReference type="InterPro" id="IPR009003">
    <property type="entry name" value="Peptidase_S1_PA"/>
</dbReference>
<proteinExistence type="evidence at transcript level"/>
<dbReference type="GO" id="GO:0005576">
    <property type="term" value="C:extracellular region"/>
    <property type="evidence" value="ECO:0007669"/>
    <property type="project" value="UniProtKB-SubCell"/>
</dbReference>
<dbReference type="CDD" id="cd00190">
    <property type="entry name" value="Tryp_SPc"/>
    <property type="match status" value="1"/>
</dbReference>
<dbReference type="PANTHER" id="PTHR24271:SF47">
    <property type="entry name" value="KALLIKREIN-1"/>
    <property type="match status" value="1"/>
</dbReference>